<dbReference type="InterPro" id="IPR007492">
    <property type="entry name" value="LytTR_DNA-bd_dom"/>
</dbReference>
<dbReference type="InterPro" id="IPR011006">
    <property type="entry name" value="CheY-like_superfamily"/>
</dbReference>
<dbReference type="InterPro" id="IPR001789">
    <property type="entry name" value="Sig_transdc_resp-reg_receiver"/>
</dbReference>
<dbReference type="AlphaFoldDB" id="A0A0R1YGC7"/>
<dbReference type="EMBL" id="AZGI01000051">
    <property type="protein sequence ID" value="KRM38147.1"/>
    <property type="molecule type" value="Genomic_DNA"/>
</dbReference>
<evidence type="ECO:0000259" key="6">
    <source>
        <dbReference type="PROSITE" id="PS50110"/>
    </source>
</evidence>
<dbReference type="SMART" id="SM00448">
    <property type="entry name" value="REC"/>
    <property type="match status" value="1"/>
</dbReference>
<keyword evidence="1" id="KW-0963">Cytoplasm</keyword>
<feature type="domain" description="HTH LytTR-type" evidence="7">
    <location>
        <begin position="160"/>
        <end position="261"/>
    </location>
</feature>
<dbReference type="STRING" id="1423754.FC39_GL001387"/>
<feature type="domain" description="Response regulatory" evidence="6">
    <location>
        <begin position="7"/>
        <end position="142"/>
    </location>
</feature>
<dbReference type="SMART" id="SM00850">
    <property type="entry name" value="LytTR"/>
    <property type="match status" value="1"/>
</dbReference>
<dbReference type="PANTHER" id="PTHR37299:SF3">
    <property type="entry name" value="STAGE 0 SPORULATION PROTEIN A HOMOLOG"/>
    <property type="match status" value="1"/>
</dbReference>
<comment type="caution">
    <text evidence="8">The sequence shown here is derived from an EMBL/GenBank/DDBJ whole genome shotgun (WGS) entry which is preliminary data.</text>
</comment>
<dbReference type="PROSITE" id="PS50110">
    <property type="entry name" value="RESPONSE_REGULATORY"/>
    <property type="match status" value="1"/>
</dbReference>
<keyword evidence="2" id="KW-0902">Two-component regulatory system</keyword>
<dbReference type="PROSITE" id="PS50930">
    <property type="entry name" value="HTH_LYTTR"/>
    <property type="match status" value="1"/>
</dbReference>
<keyword evidence="5" id="KW-0597">Phosphoprotein</keyword>
<organism evidence="8 9">
    <name type="scientific">Lactobacillus hamsteri DSM 5661 = JCM 6256</name>
    <dbReference type="NCBI Taxonomy" id="1423754"/>
    <lineage>
        <taxon>Bacteria</taxon>
        <taxon>Bacillati</taxon>
        <taxon>Bacillota</taxon>
        <taxon>Bacilli</taxon>
        <taxon>Lactobacillales</taxon>
        <taxon>Lactobacillaceae</taxon>
        <taxon>Lactobacillus</taxon>
    </lineage>
</organism>
<evidence type="ECO:0000313" key="8">
    <source>
        <dbReference type="EMBL" id="KRM38147.1"/>
    </source>
</evidence>
<name>A0A0R1YGC7_9LACO</name>
<dbReference type="GO" id="GO:0003677">
    <property type="term" value="F:DNA binding"/>
    <property type="evidence" value="ECO:0007669"/>
    <property type="project" value="InterPro"/>
</dbReference>
<proteinExistence type="predicted"/>
<evidence type="ECO:0000256" key="3">
    <source>
        <dbReference type="ARBA" id="ARBA00023159"/>
    </source>
</evidence>
<dbReference type="PATRIC" id="fig|1423754.3.peg.1426"/>
<evidence type="ECO:0000256" key="4">
    <source>
        <dbReference type="ARBA" id="ARBA00037164"/>
    </source>
</evidence>
<accession>A0A0R1YGC7</accession>
<sequence length="268" mass="30698">MNNLKYPIVICDDDNTLAQSLARSINVAVQNIMDDNSNYNNIDSSVVLVANSFEQAARYITSNNLQNGIYFLDIELSQNSEAKNGVDLAEYIKKQDANAQIIFVTAYDKYAPLTYRRRIGAIDYINKSQEREKIIARLQETLRAAFDNLYKEQKLAGKTFTYKIGRRIQKIDQAEIYFIESSINHHKVRLVTATGESEFKNSISNLDEENDFLIRISQSALVNPDNISAVDFSTKKIKFPNDEEVYYSRSYRNTIKMIVDKIGTIKVI</sequence>
<dbReference type="InterPro" id="IPR046947">
    <property type="entry name" value="LytR-like"/>
</dbReference>
<dbReference type="Pfam" id="PF00072">
    <property type="entry name" value="Response_reg"/>
    <property type="match status" value="1"/>
</dbReference>
<keyword evidence="9" id="KW-1185">Reference proteome</keyword>
<reference evidence="8 9" key="1">
    <citation type="journal article" date="2015" name="Genome Announc.">
        <title>Expanding the biotechnology potential of lactobacilli through comparative genomics of 213 strains and associated genera.</title>
        <authorList>
            <person name="Sun Z."/>
            <person name="Harris H.M."/>
            <person name="McCann A."/>
            <person name="Guo C."/>
            <person name="Argimon S."/>
            <person name="Zhang W."/>
            <person name="Yang X."/>
            <person name="Jeffery I.B."/>
            <person name="Cooney J.C."/>
            <person name="Kagawa T.F."/>
            <person name="Liu W."/>
            <person name="Song Y."/>
            <person name="Salvetti E."/>
            <person name="Wrobel A."/>
            <person name="Rasinkangas P."/>
            <person name="Parkhill J."/>
            <person name="Rea M.C."/>
            <person name="O'Sullivan O."/>
            <person name="Ritari J."/>
            <person name="Douillard F.P."/>
            <person name="Paul Ross R."/>
            <person name="Yang R."/>
            <person name="Briner A.E."/>
            <person name="Felis G.E."/>
            <person name="de Vos W.M."/>
            <person name="Barrangou R."/>
            <person name="Klaenhammer T.R."/>
            <person name="Caufield P.W."/>
            <person name="Cui Y."/>
            <person name="Zhang H."/>
            <person name="O'Toole P.W."/>
        </authorList>
    </citation>
    <scope>NUCLEOTIDE SEQUENCE [LARGE SCALE GENOMIC DNA]</scope>
    <source>
        <strain evidence="8 9">DSM 5661</strain>
    </source>
</reference>
<dbReference type="Pfam" id="PF04397">
    <property type="entry name" value="LytTR"/>
    <property type="match status" value="1"/>
</dbReference>
<evidence type="ECO:0000259" key="7">
    <source>
        <dbReference type="PROSITE" id="PS50930"/>
    </source>
</evidence>
<dbReference type="Gene3D" id="2.40.50.1020">
    <property type="entry name" value="LytTr DNA-binding domain"/>
    <property type="match status" value="1"/>
</dbReference>
<keyword evidence="3" id="KW-0010">Activator</keyword>
<dbReference type="Gene3D" id="3.40.50.2300">
    <property type="match status" value="1"/>
</dbReference>
<dbReference type="eggNOG" id="COG3279">
    <property type="taxonomic scope" value="Bacteria"/>
</dbReference>
<evidence type="ECO:0000256" key="2">
    <source>
        <dbReference type="ARBA" id="ARBA00023012"/>
    </source>
</evidence>
<dbReference type="PANTHER" id="PTHR37299">
    <property type="entry name" value="TRANSCRIPTIONAL REGULATOR-RELATED"/>
    <property type="match status" value="1"/>
</dbReference>
<dbReference type="OrthoDB" id="9809318at2"/>
<evidence type="ECO:0000256" key="5">
    <source>
        <dbReference type="PROSITE-ProRule" id="PRU00169"/>
    </source>
</evidence>
<dbReference type="Proteomes" id="UP000051223">
    <property type="component" value="Unassembled WGS sequence"/>
</dbReference>
<feature type="modified residue" description="4-aspartylphosphate" evidence="5">
    <location>
        <position position="73"/>
    </location>
</feature>
<evidence type="ECO:0000313" key="9">
    <source>
        <dbReference type="Proteomes" id="UP000051223"/>
    </source>
</evidence>
<dbReference type="RefSeq" id="WP_035438378.1">
    <property type="nucleotide sequence ID" value="NZ_BALY01000020.1"/>
</dbReference>
<dbReference type="GO" id="GO:0000156">
    <property type="term" value="F:phosphorelay response regulator activity"/>
    <property type="evidence" value="ECO:0007669"/>
    <property type="project" value="InterPro"/>
</dbReference>
<gene>
    <name evidence="8" type="ORF">FC39_GL001387</name>
</gene>
<dbReference type="SUPFAM" id="SSF52172">
    <property type="entry name" value="CheY-like"/>
    <property type="match status" value="1"/>
</dbReference>
<protein>
    <submittedName>
        <fullName evidence="8">Response regulator</fullName>
    </submittedName>
</protein>
<comment type="function">
    <text evidence="4">Required for high-level post-exponential phase expression of a series of secreted proteins.</text>
</comment>
<evidence type="ECO:0000256" key="1">
    <source>
        <dbReference type="ARBA" id="ARBA00022490"/>
    </source>
</evidence>